<dbReference type="GO" id="GO:0016740">
    <property type="term" value="F:transferase activity"/>
    <property type="evidence" value="ECO:0007669"/>
    <property type="project" value="UniProtKB-KW"/>
</dbReference>
<protein>
    <submittedName>
        <fullName evidence="2">Polysaccharide pyruvyl transferase family protein</fullName>
    </submittedName>
</protein>
<evidence type="ECO:0000313" key="2">
    <source>
        <dbReference type="EMBL" id="NJR78129.1"/>
    </source>
</evidence>
<dbReference type="Pfam" id="PF04230">
    <property type="entry name" value="PS_pyruv_trans"/>
    <property type="match status" value="1"/>
</dbReference>
<dbReference type="EMBL" id="JAAVJH010000003">
    <property type="protein sequence ID" value="NJR78129.1"/>
    <property type="molecule type" value="Genomic_DNA"/>
</dbReference>
<organism evidence="2 3">
    <name type="scientific">Sphingomonas corticis</name>
    <dbReference type="NCBI Taxonomy" id="2722791"/>
    <lineage>
        <taxon>Bacteria</taxon>
        <taxon>Pseudomonadati</taxon>
        <taxon>Pseudomonadota</taxon>
        <taxon>Alphaproteobacteria</taxon>
        <taxon>Sphingomonadales</taxon>
        <taxon>Sphingomonadaceae</taxon>
        <taxon>Sphingomonas</taxon>
    </lineage>
</organism>
<feature type="domain" description="Polysaccharide pyruvyl transferase" evidence="1">
    <location>
        <begin position="49"/>
        <end position="334"/>
    </location>
</feature>
<comment type="caution">
    <text evidence="2">The sequence shown here is derived from an EMBL/GenBank/DDBJ whole genome shotgun (WGS) entry which is preliminary data.</text>
</comment>
<name>A0ABX1CL65_9SPHN</name>
<accession>A0ABX1CL65</accession>
<evidence type="ECO:0000259" key="1">
    <source>
        <dbReference type="Pfam" id="PF04230"/>
    </source>
</evidence>
<proteinExistence type="predicted"/>
<keyword evidence="2" id="KW-0808">Transferase</keyword>
<dbReference type="Proteomes" id="UP000732399">
    <property type="component" value="Unassembled WGS sequence"/>
</dbReference>
<reference evidence="2 3" key="1">
    <citation type="submission" date="2020-03" db="EMBL/GenBank/DDBJ databases">
        <authorList>
            <person name="Wang L."/>
            <person name="He N."/>
            <person name="Li Y."/>
            <person name="Fang Y."/>
            <person name="Zhang F."/>
        </authorList>
    </citation>
    <scope>NUCLEOTIDE SEQUENCE [LARGE SCALE GENOMIC DNA]</scope>
    <source>
        <strain evidence="2 3">36D10-4-7</strain>
    </source>
</reference>
<keyword evidence="3" id="KW-1185">Reference proteome</keyword>
<gene>
    <name evidence="2" type="ORF">HBH26_05805</name>
</gene>
<dbReference type="InterPro" id="IPR007345">
    <property type="entry name" value="Polysacch_pyruvyl_Trfase"/>
</dbReference>
<dbReference type="PANTHER" id="PTHR36836:SF1">
    <property type="entry name" value="COLANIC ACID BIOSYNTHESIS PROTEIN WCAK"/>
    <property type="match status" value="1"/>
</dbReference>
<dbReference type="RefSeq" id="WP_168133662.1">
    <property type="nucleotide sequence ID" value="NZ_JAAVJH010000003.1"/>
</dbReference>
<dbReference type="PANTHER" id="PTHR36836">
    <property type="entry name" value="COLANIC ACID BIOSYNTHESIS PROTEIN WCAK"/>
    <property type="match status" value="1"/>
</dbReference>
<sequence length="407" mass="43748">MTATPTPHDPSPAAAAGGVPVRIGLLFHSLTSGNLGVGALTLANMAIAEKAARAAGLDPTFVSIGMDDRDAPELGGGRVATVTINSRSLVSPGGLWRAFGGVDAVLDISGGDSFADIYHPRRFFFVWSTKLMVLARRVPLILPPMTIGPFEQAKYRKLAGFIMTRARATVARDPQSFAVARRLAPRATVAQAADVAFELPYDSRAAERGGATLRVGVNASGLLFHEAETGSNRFGLSIDYAAYTRRLIEALIARGAQVHIVTHCYTRKQPQDDDSRRPDLLAREYPQAIRVPDFPDPVAAKSYISSLDFLVAGRMHACIGAYSSGTPVVPVAYSRKFGGLFGMLGYDTMIPVTGMTDDEALAFTLDALDRRGELAAKEAEGMTRVSAMLDSYRDILGDLFRDLKARR</sequence>
<evidence type="ECO:0000313" key="3">
    <source>
        <dbReference type="Proteomes" id="UP000732399"/>
    </source>
</evidence>